<reference evidence="2 3" key="1">
    <citation type="submission" date="2015-04" db="EMBL/GenBank/DDBJ databases">
        <title>Complete genome sequence of Schizopora paradoxa KUC8140, a cosmopolitan wood degrader in East Asia.</title>
        <authorList>
            <consortium name="DOE Joint Genome Institute"/>
            <person name="Min B."/>
            <person name="Park H."/>
            <person name="Jang Y."/>
            <person name="Kim J.-J."/>
            <person name="Kim K.H."/>
            <person name="Pangilinan J."/>
            <person name="Lipzen A."/>
            <person name="Riley R."/>
            <person name="Grigoriev I.V."/>
            <person name="Spatafora J.W."/>
            <person name="Choi I.-G."/>
        </authorList>
    </citation>
    <scope>NUCLEOTIDE SEQUENCE [LARGE SCALE GENOMIC DNA]</scope>
    <source>
        <strain evidence="2 3">KUC8140</strain>
    </source>
</reference>
<keyword evidence="3" id="KW-1185">Reference proteome</keyword>
<feature type="chain" id="PRO_5005201642" description="CBM1 domain-containing protein" evidence="1">
    <location>
        <begin position="20"/>
        <end position="67"/>
    </location>
</feature>
<dbReference type="EMBL" id="KQ086103">
    <property type="protein sequence ID" value="KLO08179.1"/>
    <property type="molecule type" value="Genomic_DNA"/>
</dbReference>
<gene>
    <name evidence="2" type="ORF">SCHPADRAFT_618521</name>
</gene>
<keyword evidence="1" id="KW-0732">Signal</keyword>
<feature type="signal peptide" evidence="1">
    <location>
        <begin position="1"/>
        <end position="19"/>
    </location>
</feature>
<evidence type="ECO:0000313" key="2">
    <source>
        <dbReference type="EMBL" id="KLO08179.1"/>
    </source>
</evidence>
<dbReference type="Proteomes" id="UP000053477">
    <property type="component" value="Unassembled WGS sequence"/>
</dbReference>
<dbReference type="AlphaFoldDB" id="A0A0H2R8N2"/>
<sequence>MLFRSLVALALASVSVAVALPQGEACLAGGGSICMPGANEGIFCCELDTRCVITGTNPEFGTCEFTF</sequence>
<proteinExistence type="predicted"/>
<organism evidence="2 3">
    <name type="scientific">Schizopora paradoxa</name>
    <dbReference type="NCBI Taxonomy" id="27342"/>
    <lineage>
        <taxon>Eukaryota</taxon>
        <taxon>Fungi</taxon>
        <taxon>Dikarya</taxon>
        <taxon>Basidiomycota</taxon>
        <taxon>Agaricomycotina</taxon>
        <taxon>Agaricomycetes</taxon>
        <taxon>Hymenochaetales</taxon>
        <taxon>Schizoporaceae</taxon>
        <taxon>Schizopora</taxon>
    </lineage>
</organism>
<evidence type="ECO:0000256" key="1">
    <source>
        <dbReference type="SAM" id="SignalP"/>
    </source>
</evidence>
<accession>A0A0H2R8N2</accession>
<protein>
    <recommendedName>
        <fullName evidence="4">CBM1 domain-containing protein</fullName>
    </recommendedName>
</protein>
<evidence type="ECO:0000313" key="3">
    <source>
        <dbReference type="Proteomes" id="UP000053477"/>
    </source>
</evidence>
<dbReference type="InParanoid" id="A0A0H2R8N2"/>
<name>A0A0H2R8N2_9AGAM</name>
<evidence type="ECO:0008006" key="4">
    <source>
        <dbReference type="Google" id="ProtNLM"/>
    </source>
</evidence>